<dbReference type="RefSeq" id="WP_227601034.1">
    <property type="nucleotide sequence ID" value="NZ_JAJEPX010000036.1"/>
</dbReference>
<dbReference type="PANTHER" id="PTHR30461:SF23">
    <property type="entry name" value="DNA RECOMBINASE-RELATED"/>
    <property type="match status" value="1"/>
</dbReference>
<dbReference type="InterPro" id="IPR050639">
    <property type="entry name" value="SSR_resolvase"/>
</dbReference>
<dbReference type="EMBL" id="JAJEPX010000036">
    <property type="protein sequence ID" value="MCC2177508.1"/>
    <property type="molecule type" value="Genomic_DNA"/>
</dbReference>
<dbReference type="InterPro" id="IPR011109">
    <property type="entry name" value="DNA_bind_recombinase_dom"/>
</dbReference>
<sequence>MLRVAAYCRVSTSQEDQRNSLENQRRYFSEYISRQPDWELVEVYADEGLSGTSSDRPAFRRMLAAAAEEKIDLILTKEVSRFARNTVDTLAYTRLLRRQGVGIVFIGDHIDTRQNDGEFRLTIMASVAQEESRKISERVKWGQQRSMERGVVFGCDNIYGFSLQGGELTVKTEQAAVVREVYRRFLMDGKGTYIIARELTAEGIPPPSGKGKSWSSTMVLRLLRGEKYCGDLLQRKSCTPDFLDHRKVKNEGQLPQVYLRDHHEAIVPRSMFEAVRRELDRRQANRKAGSRPSARYWCSGKVVCGRCGSRFVPRRGAQADGGLRWVCGKRVQHGVAACAAPAVGNRILLDCMKQIVQDLPIDMEMALRQTLRAIPDLTRTERQQFCTILRKKLYSETVYSALLDHITATGEGLTVHLHGVSEPLYFDLSDREKPSVQRTDG</sequence>
<dbReference type="SMART" id="SM00857">
    <property type="entry name" value="Resolvase"/>
    <property type="match status" value="1"/>
</dbReference>
<dbReference type="InterPro" id="IPR025827">
    <property type="entry name" value="Zn_ribbon_recom_dom"/>
</dbReference>
<accession>A0AAW4W283</accession>
<name>A0AAW4W283_9FIRM</name>
<dbReference type="InterPro" id="IPR038109">
    <property type="entry name" value="DNA_bind_recomb_sf"/>
</dbReference>
<comment type="caution">
    <text evidence="3">The sequence shown here is derived from an EMBL/GenBank/DDBJ whole genome shotgun (WGS) entry which is preliminary data.</text>
</comment>
<dbReference type="Pfam" id="PF13408">
    <property type="entry name" value="Zn_ribbon_recom"/>
    <property type="match status" value="1"/>
</dbReference>
<organism evidence="3 4">
    <name type="scientific">Agathobaculum butyriciproducens</name>
    <dbReference type="NCBI Taxonomy" id="1628085"/>
    <lineage>
        <taxon>Bacteria</taxon>
        <taxon>Bacillati</taxon>
        <taxon>Bacillota</taxon>
        <taxon>Clostridia</taxon>
        <taxon>Eubacteriales</taxon>
        <taxon>Butyricicoccaceae</taxon>
        <taxon>Agathobaculum</taxon>
    </lineage>
</organism>
<dbReference type="GO" id="GO:0000150">
    <property type="term" value="F:DNA strand exchange activity"/>
    <property type="evidence" value="ECO:0007669"/>
    <property type="project" value="InterPro"/>
</dbReference>
<dbReference type="PROSITE" id="PS51737">
    <property type="entry name" value="RECOMBINASE_DNA_BIND"/>
    <property type="match status" value="1"/>
</dbReference>
<dbReference type="Pfam" id="PF07508">
    <property type="entry name" value="Recombinase"/>
    <property type="match status" value="1"/>
</dbReference>
<evidence type="ECO:0000259" key="2">
    <source>
        <dbReference type="PROSITE" id="PS51737"/>
    </source>
</evidence>
<protein>
    <submittedName>
        <fullName evidence="3">Recombinase family protein</fullName>
    </submittedName>
</protein>
<feature type="domain" description="Resolvase/invertase-type recombinase catalytic" evidence="1">
    <location>
        <begin position="3"/>
        <end position="150"/>
    </location>
</feature>
<gene>
    <name evidence="3" type="ORF">LKD22_10300</name>
</gene>
<dbReference type="GeneID" id="98661502"/>
<evidence type="ECO:0000313" key="3">
    <source>
        <dbReference type="EMBL" id="MCC2177508.1"/>
    </source>
</evidence>
<dbReference type="SUPFAM" id="SSF53041">
    <property type="entry name" value="Resolvase-like"/>
    <property type="match status" value="1"/>
</dbReference>
<reference evidence="3 4" key="1">
    <citation type="submission" date="2021-10" db="EMBL/GenBank/DDBJ databases">
        <title>Anaerobic single-cell dispensing facilitates the cultivation of human gut bacteria.</title>
        <authorList>
            <person name="Afrizal A."/>
        </authorList>
    </citation>
    <scope>NUCLEOTIDE SEQUENCE [LARGE SCALE GENOMIC DNA]</scope>
    <source>
        <strain evidence="3 4">CLA-AA-H270</strain>
    </source>
</reference>
<evidence type="ECO:0000259" key="1">
    <source>
        <dbReference type="PROSITE" id="PS51736"/>
    </source>
</evidence>
<dbReference type="Gene3D" id="3.40.50.1390">
    <property type="entry name" value="Resolvase, N-terminal catalytic domain"/>
    <property type="match status" value="1"/>
</dbReference>
<proteinExistence type="predicted"/>
<dbReference type="PANTHER" id="PTHR30461">
    <property type="entry name" value="DNA-INVERTASE FROM LAMBDOID PROPHAGE"/>
    <property type="match status" value="1"/>
</dbReference>
<evidence type="ECO:0000313" key="4">
    <source>
        <dbReference type="Proteomes" id="UP001298753"/>
    </source>
</evidence>
<dbReference type="Gene3D" id="3.90.1750.20">
    <property type="entry name" value="Putative Large Serine Recombinase, Chain B, Domain 2"/>
    <property type="match status" value="1"/>
</dbReference>
<dbReference type="GO" id="GO:0003677">
    <property type="term" value="F:DNA binding"/>
    <property type="evidence" value="ECO:0007669"/>
    <property type="project" value="InterPro"/>
</dbReference>
<feature type="domain" description="Recombinase" evidence="2">
    <location>
        <begin position="158"/>
        <end position="285"/>
    </location>
</feature>
<dbReference type="Pfam" id="PF00239">
    <property type="entry name" value="Resolvase"/>
    <property type="match status" value="1"/>
</dbReference>
<dbReference type="Proteomes" id="UP001298753">
    <property type="component" value="Unassembled WGS sequence"/>
</dbReference>
<dbReference type="InterPro" id="IPR006119">
    <property type="entry name" value="Resolv_N"/>
</dbReference>
<dbReference type="CDD" id="cd00338">
    <property type="entry name" value="Ser_Recombinase"/>
    <property type="match status" value="1"/>
</dbReference>
<keyword evidence="4" id="KW-1185">Reference proteome</keyword>
<dbReference type="InterPro" id="IPR036162">
    <property type="entry name" value="Resolvase-like_N_sf"/>
</dbReference>
<dbReference type="AlphaFoldDB" id="A0AAW4W283"/>
<dbReference type="PROSITE" id="PS51736">
    <property type="entry name" value="RECOMBINASES_3"/>
    <property type="match status" value="1"/>
</dbReference>